<evidence type="ECO:0000256" key="1">
    <source>
        <dbReference type="ARBA" id="ARBA00022741"/>
    </source>
</evidence>
<dbReference type="PROSITE" id="PS51421">
    <property type="entry name" value="RAS"/>
    <property type="match status" value="1"/>
</dbReference>
<dbReference type="CDD" id="cd00154">
    <property type="entry name" value="Rab"/>
    <property type="match status" value="1"/>
</dbReference>
<evidence type="ECO:0000256" key="2">
    <source>
        <dbReference type="ARBA" id="ARBA00023134"/>
    </source>
</evidence>
<dbReference type="Pfam" id="PF00071">
    <property type="entry name" value="Ras"/>
    <property type="match status" value="1"/>
</dbReference>
<feature type="compositionally biased region" description="Basic and acidic residues" evidence="5">
    <location>
        <begin position="143"/>
        <end position="155"/>
    </location>
</feature>
<protein>
    <recommendedName>
        <fullName evidence="8">Ras-related protein Rab-44</fullName>
    </recommendedName>
</protein>
<dbReference type="SMART" id="SM00176">
    <property type="entry name" value="RAN"/>
    <property type="match status" value="1"/>
</dbReference>
<reference evidence="6" key="2">
    <citation type="submission" date="2025-09" db="UniProtKB">
        <authorList>
            <consortium name="Ensembl"/>
        </authorList>
    </citation>
    <scope>IDENTIFICATION</scope>
</reference>
<dbReference type="FunFam" id="3.40.50.300:FF:001129">
    <property type="entry name" value="ras-related protein Rab-44 isoform X2"/>
    <property type="match status" value="1"/>
</dbReference>
<dbReference type="SMART" id="SM00173">
    <property type="entry name" value="RAS"/>
    <property type="match status" value="1"/>
</dbReference>
<keyword evidence="1" id="KW-0547">Nucleotide-binding</keyword>
<feature type="coiled-coil region" evidence="4">
    <location>
        <begin position="20"/>
        <end position="54"/>
    </location>
</feature>
<evidence type="ECO:0000256" key="4">
    <source>
        <dbReference type="SAM" id="Coils"/>
    </source>
</evidence>
<keyword evidence="3" id="KW-0449">Lipoprotein</keyword>
<proteinExistence type="predicted"/>
<dbReference type="AlphaFoldDB" id="A0A8C8RZS0"/>
<dbReference type="GO" id="GO:0003924">
    <property type="term" value="F:GTPase activity"/>
    <property type="evidence" value="ECO:0007669"/>
    <property type="project" value="InterPro"/>
</dbReference>
<evidence type="ECO:0000313" key="6">
    <source>
        <dbReference type="Ensembl" id="ENSPCEP00000013713.1"/>
    </source>
</evidence>
<name>A0A8C8RZS0_9SAUR</name>
<dbReference type="NCBIfam" id="TIGR00231">
    <property type="entry name" value="small_GTP"/>
    <property type="match status" value="1"/>
</dbReference>
<dbReference type="SUPFAM" id="SSF52540">
    <property type="entry name" value="P-loop containing nucleoside triphosphate hydrolases"/>
    <property type="match status" value="1"/>
</dbReference>
<dbReference type="Proteomes" id="UP000694393">
    <property type="component" value="Unplaced"/>
</dbReference>
<dbReference type="InterPro" id="IPR001806">
    <property type="entry name" value="Small_GTPase"/>
</dbReference>
<dbReference type="PRINTS" id="PR00449">
    <property type="entry name" value="RASTRNSFRMNG"/>
</dbReference>
<evidence type="ECO:0000256" key="3">
    <source>
        <dbReference type="ARBA" id="ARBA00023288"/>
    </source>
</evidence>
<sequence length="762" mass="85226">MTTRIKEARSEKETLELTLNKRIIDHNREVQQLYEEMEQQINRERQQLQHESKARSHLHTTEVQRALDVMDREVQRLLLVQSELEIQSHSLSTKQHAASTENQRLKSNNQELETQLQQIHIQLQETQGHLGAMKERVSQLHSEERRDRPLAEVTHEISSPSQETLNKEDTSEMQMRLGFQQDKDTPNSCHQPSPYDIPVATEADSGLRTRVISIEEDPSPEFLKEGEAYVEAQQELSDHSSLLRELDDAIAALNKGPEPQVTEAGDLVFQEAASLHPARQGGEPEQRIKAVRDSEHQALSRNGEEPKALPEELAVLFTNQPISQGETLKQGLIQAEHHSQGEKQCPGGASQVATIHVAQELKQRETVDGAVQPPAVSGLPMQITLHKQKPPEGGVLHPDVQQPGASEQAMPDDIQKWASMTADVLLADVRPPAASEQALLKEKLSEIKAPVAKTFEQREPPKQETPPTYFPHVEARHKEGKGNEQVEDLLTASQDTPQAKTQLQSTGKQEAKWVEETKGDMDIFQQEEKQESSMKASVDATPKPGDQACLVNVTTDQPGRAGKGTTETCPDPDHLYNVLFVGDSSVGKTSFLYRLHEDSFNPNLTATVGMDYRVKNLSVDNKCFALRLWDTAGQERYHSLTKQFFRKADGVVLMYDVTSEYSFADVQYWLSCIQEGAGDGVVVLLLGNKTDCASERRVSTEEGERLAKEHRLLFYECSAATGHKVSESMIGLARSLKDHEDRLKTEVVEVPVLPKKKRGCCG</sequence>
<dbReference type="PANTHER" id="PTHR47977">
    <property type="entry name" value="RAS-RELATED PROTEIN RAB"/>
    <property type="match status" value="1"/>
</dbReference>
<dbReference type="InterPro" id="IPR005225">
    <property type="entry name" value="Small_GTP-bd"/>
</dbReference>
<keyword evidence="4" id="KW-0175">Coiled coil</keyword>
<dbReference type="SMART" id="SM00175">
    <property type="entry name" value="RAB"/>
    <property type="match status" value="1"/>
</dbReference>
<keyword evidence="2" id="KW-0342">GTP-binding</keyword>
<dbReference type="Gene3D" id="3.40.50.300">
    <property type="entry name" value="P-loop containing nucleotide triphosphate hydrolases"/>
    <property type="match status" value="1"/>
</dbReference>
<organism evidence="6 7">
    <name type="scientific">Pelusios castaneus</name>
    <name type="common">West African mud turtle</name>
    <dbReference type="NCBI Taxonomy" id="367368"/>
    <lineage>
        <taxon>Eukaryota</taxon>
        <taxon>Metazoa</taxon>
        <taxon>Chordata</taxon>
        <taxon>Craniata</taxon>
        <taxon>Vertebrata</taxon>
        <taxon>Euteleostomi</taxon>
        <taxon>Archelosauria</taxon>
        <taxon>Testudinata</taxon>
        <taxon>Testudines</taxon>
        <taxon>Pleurodira</taxon>
        <taxon>Pelomedusidae</taxon>
        <taxon>Pelusios</taxon>
    </lineage>
</organism>
<reference evidence="6" key="1">
    <citation type="submission" date="2025-08" db="UniProtKB">
        <authorList>
            <consortium name="Ensembl"/>
        </authorList>
    </citation>
    <scope>IDENTIFICATION</scope>
</reference>
<evidence type="ECO:0000256" key="5">
    <source>
        <dbReference type="SAM" id="MobiDB-lite"/>
    </source>
</evidence>
<dbReference type="Ensembl" id="ENSPCET00000014220.1">
    <property type="protein sequence ID" value="ENSPCEP00000013713.1"/>
    <property type="gene ID" value="ENSPCEG00000010898.1"/>
</dbReference>
<evidence type="ECO:0000313" key="7">
    <source>
        <dbReference type="Proteomes" id="UP000694393"/>
    </source>
</evidence>
<feature type="coiled-coil region" evidence="4">
    <location>
        <begin position="95"/>
        <end position="129"/>
    </location>
</feature>
<feature type="region of interest" description="Disordered" evidence="5">
    <location>
        <begin position="143"/>
        <end position="168"/>
    </location>
</feature>
<accession>A0A8C8RZS0</accession>
<evidence type="ECO:0008006" key="8">
    <source>
        <dbReference type="Google" id="ProtNLM"/>
    </source>
</evidence>
<dbReference type="PROSITE" id="PS51419">
    <property type="entry name" value="RAB"/>
    <property type="match status" value="1"/>
</dbReference>
<dbReference type="GO" id="GO:0005525">
    <property type="term" value="F:GTP binding"/>
    <property type="evidence" value="ECO:0007669"/>
    <property type="project" value="UniProtKB-KW"/>
</dbReference>
<dbReference type="SMART" id="SM00174">
    <property type="entry name" value="RHO"/>
    <property type="match status" value="1"/>
</dbReference>
<dbReference type="InterPro" id="IPR050227">
    <property type="entry name" value="Rab"/>
</dbReference>
<feature type="region of interest" description="Disordered" evidence="5">
    <location>
        <begin position="386"/>
        <end position="407"/>
    </location>
</feature>
<dbReference type="InterPro" id="IPR027417">
    <property type="entry name" value="P-loop_NTPase"/>
</dbReference>
<keyword evidence="7" id="KW-1185">Reference proteome</keyword>